<sequence length="107" mass="12003">MSLKRNQIKVDEALAINLKFGGLIVWPKFWFSLFSPFSPPTHSVLVSLTPKSSSALRACCTFIRVDNSGSSTAERTGSPVFHTLWSKQQKYIKNTSTRKQLIEALND</sequence>
<evidence type="ECO:0000313" key="1">
    <source>
        <dbReference type="EMBL" id="CBF71207.1"/>
    </source>
</evidence>
<dbReference type="AlphaFoldDB" id="Q5AYG5"/>
<dbReference type="HOGENOM" id="CLU_2210005_0_0_1"/>
<accession>Q5AYG5</accession>
<dbReference type="OrthoDB" id="4504314at2759"/>
<gene>
    <name evidence="1" type="ORF">ANIA_06665</name>
</gene>
<protein>
    <submittedName>
        <fullName evidence="1">Uncharacterized protein</fullName>
    </submittedName>
</protein>
<accession>C8V1F4</accession>
<evidence type="ECO:0000313" key="2">
    <source>
        <dbReference type="Proteomes" id="UP000000560"/>
    </source>
</evidence>
<dbReference type="RefSeq" id="XP_664269.1">
    <property type="nucleotide sequence ID" value="XM_659177.1"/>
</dbReference>
<name>Q5AYG5_EMENI</name>
<proteinExistence type="predicted"/>
<dbReference type="KEGG" id="ani:ANIA_06665"/>
<organism evidence="1 2">
    <name type="scientific">Emericella nidulans (strain FGSC A4 / ATCC 38163 / CBS 112.46 / NRRL 194 / M139)</name>
    <name type="common">Aspergillus nidulans</name>
    <dbReference type="NCBI Taxonomy" id="227321"/>
    <lineage>
        <taxon>Eukaryota</taxon>
        <taxon>Fungi</taxon>
        <taxon>Dikarya</taxon>
        <taxon>Ascomycota</taxon>
        <taxon>Pezizomycotina</taxon>
        <taxon>Eurotiomycetes</taxon>
        <taxon>Eurotiomycetidae</taxon>
        <taxon>Eurotiales</taxon>
        <taxon>Aspergillaceae</taxon>
        <taxon>Aspergillus</taxon>
        <taxon>Aspergillus subgen. Nidulantes</taxon>
    </lineage>
</organism>
<dbReference type="VEuPathDB" id="FungiDB:AN6665"/>
<keyword evidence="2" id="KW-1185">Reference proteome</keyword>
<reference evidence="2" key="2">
    <citation type="journal article" date="2009" name="Fungal Genet. Biol.">
        <title>The 2008 update of the Aspergillus nidulans genome annotation: a community effort.</title>
        <authorList>
            <person name="Wortman J.R."/>
            <person name="Gilsenan J.M."/>
            <person name="Joardar V."/>
            <person name="Deegan J."/>
            <person name="Clutterbuck J."/>
            <person name="Andersen M.R."/>
            <person name="Archer D."/>
            <person name="Bencina M."/>
            <person name="Braus G."/>
            <person name="Coutinho P."/>
            <person name="von Dohren H."/>
            <person name="Doonan J."/>
            <person name="Driessen A.J."/>
            <person name="Durek P."/>
            <person name="Espeso E."/>
            <person name="Fekete E."/>
            <person name="Flipphi M."/>
            <person name="Estrada C.G."/>
            <person name="Geysens S."/>
            <person name="Goldman G."/>
            <person name="de Groot P.W."/>
            <person name="Hansen K."/>
            <person name="Harris S.D."/>
            <person name="Heinekamp T."/>
            <person name="Helmstaedt K."/>
            <person name="Henrissat B."/>
            <person name="Hofmann G."/>
            <person name="Homan T."/>
            <person name="Horio T."/>
            <person name="Horiuchi H."/>
            <person name="James S."/>
            <person name="Jones M."/>
            <person name="Karaffa L."/>
            <person name="Karanyi Z."/>
            <person name="Kato M."/>
            <person name="Keller N."/>
            <person name="Kelly D.E."/>
            <person name="Kiel J.A."/>
            <person name="Kim J.M."/>
            <person name="van der Klei I.J."/>
            <person name="Klis F.M."/>
            <person name="Kovalchuk A."/>
            <person name="Krasevec N."/>
            <person name="Kubicek C.P."/>
            <person name="Liu B."/>
            <person name="Maccabe A."/>
            <person name="Meyer V."/>
            <person name="Mirabito P."/>
            <person name="Miskei M."/>
            <person name="Mos M."/>
            <person name="Mullins J."/>
            <person name="Nelson D.R."/>
            <person name="Nielsen J."/>
            <person name="Oakley B.R."/>
            <person name="Osmani S.A."/>
            <person name="Pakula T."/>
            <person name="Paszewski A."/>
            <person name="Paulsen I."/>
            <person name="Pilsyk S."/>
            <person name="Pocsi I."/>
            <person name="Punt P.J."/>
            <person name="Ram A.F."/>
            <person name="Ren Q."/>
            <person name="Robellet X."/>
            <person name="Robson G."/>
            <person name="Seiboth B."/>
            <person name="van Solingen P."/>
            <person name="Specht T."/>
            <person name="Sun J."/>
            <person name="Taheri-Talesh N."/>
            <person name="Takeshita N."/>
            <person name="Ussery D."/>
            <person name="vanKuyk P.A."/>
            <person name="Visser H."/>
            <person name="van de Vondervoort P.J."/>
            <person name="de Vries R.P."/>
            <person name="Walton J."/>
            <person name="Xiang X."/>
            <person name="Xiong Y."/>
            <person name="Zeng A.P."/>
            <person name="Brandt B.W."/>
            <person name="Cornell M.J."/>
            <person name="van den Hondel C.A."/>
            <person name="Visser J."/>
            <person name="Oliver S.G."/>
            <person name="Turner G."/>
        </authorList>
    </citation>
    <scope>GENOME REANNOTATION</scope>
    <source>
        <strain evidence="2">FGSC A4 / ATCC 38163 / CBS 112.46 / NRRL 194 / M139</strain>
    </source>
</reference>
<dbReference type="GeneID" id="2870452"/>
<reference evidence="2" key="1">
    <citation type="journal article" date="2005" name="Nature">
        <title>Sequencing of Aspergillus nidulans and comparative analysis with A. fumigatus and A. oryzae.</title>
        <authorList>
            <person name="Galagan J.E."/>
            <person name="Calvo S.E."/>
            <person name="Cuomo C."/>
            <person name="Ma L.J."/>
            <person name="Wortman J.R."/>
            <person name="Batzoglou S."/>
            <person name="Lee S.I."/>
            <person name="Basturkmen M."/>
            <person name="Spevak C.C."/>
            <person name="Clutterbuck J."/>
            <person name="Kapitonov V."/>
            <person name="Jurka J."/>
            <person name="Scazzocchio C."/>
            <person name="Farman M."/>
            <person name="Butler J."/>
            <person name="Purcell S."/>
            <person name="Harris S."/>
            <person name="Braus G.H."/>
            <person name="Draht O."/>
            <person name="Busch S."/>
            <person name="D'Enfert C."/>
            <person name="Bouchier C."/>
            <person name="Goldman G.H."/>
            <person name="Bell-Pedersen D."/>
            <person name="Griffiths-Jones S."/>
            <person name="Doonan J.H."/>
            <person name="Yu J."/>
            <person name="Vienken K."/>
            <person name="Pain A."/>
            <person name="Freitag M."/>
            <person name="Selker E.U."/>
            <person name="Archer D.B."/>
            <person name="Penalva M.A."/>
            <person name="Oakley B.R."/>
            <person name="Momany M."/>
            <person name="Tanaka T."/>
            <person name="Kumagai T."/>
            <person name="Asai K."/>
            <person name="Machida M."/>
            <person name="Nierman W.C."/>
            <person name="Denning D.W."/>
            <person name="Caddick M."/>
            <person name="Hynes M."/>
            <person name="Paoletti M."/>
            <person name="Fischer R."/>
            <person name="Miller B."/>
            <person name="Dyer P."/>
            <person name="Sachs M.S."/>
            <person name="Osmani S.A."/>
            <person name="Birren B.W."/>
        </authorList>
    </citation>
    <scope>NUCLEOTIDE SEQUENCE [LARGE SCALE GENOMIC DNA]</scope>
    <source>
        <strain evidence="2">FGSC A4 / ATCC 38163 / CBS 112.46 / NRRL 194 / M139</strain>
    </source>
</reference>
<dbReference type="EMBL" id="BN001301">
    <property type="protein sequence ID" value="CBF71207.1"/>
    <property type="molecule type" value="Genomic_DNA"/>
</dbReference>
<dbReference type="InParanoid" id="Q5AYG5"/>
<dbReference type="Proteomes" id="UP000000560">
    <property type="component" value="Chromosome I"/>
</dbReference>